<dbReference type="EnsemblMetazoa" id="CapteT195153">
    <property type="protein sequence ID" value="CapteP195153"/>
    <property type="gene ID" value="CapteG195153"/>
</dbReference>
<evidence type="ECO:0000256" key="1">
    <source>
        <dbReference type="SAM" id="MobiDB-lite"/>
    </source>
</evidence>
<feature type="compositionally biased region" description="Basic and acidic residues" evidence="1">
    <location>
        <begin position="1"/>
        <end position="14"/>
    </location>
</feature>
<dbReference type="HOGENOM" id="CLU_1039145_0_0_1"/>
<name>R7VK00_CAPTE</name>
<reference evidence="2 4" key="2">
    <citation type="journal article" date="2013" name="Nature">
        <title>Insights into bilaterian evolution from three spiralian genomes.</title>
        <authorList>
            <person name="Simakov O."/>
            <person name="Marletaz F."/>
            <person name="Cho S.J."/>
            <person name="Edsinger-Gonzales E."/>
            <person name="Havlak P."/>
            <person name="Hellsten U."/>
            <person name="Kuo D.H."/>
            <person name="Larsson T."/>
            <person name="Lv J."/>
            <person name="Arendt D."/>
            <person name="Savage R."/>
            <person name="Osoegawa K."/>
            <person name="de Jong P."/>
            <person name="Grimwood J."/>
            <person name="Chapman J.A."/>
            <person name="Shapiro H."/>
            <person name="Aerts A."/>
            <person name="Otillar R.P."/>
            <person name="Terry A.Y."/>
            <person name="Boore J.L."/>
            <person name="Grigoriev I.V."/>
            <person name="Lindberg D.R."/>
            <person name="Seaver E.C."/>
            <person name="Weisblat D.A."/>
            <person name="Putnam N.H."/>
            <person name="Rokhsar D.S."/>
        </authorList>
    </citation>
    <scope>NUCLEOTIDE SEQUENCE</scope>
    <source>
        <strain evidence="2 4">I ESC-2004</strain>
    </source>
</reference>
<evidence type="ECO:0000313" key="4">
    <source>
        <dbReference type="Proteomes" id="UP000014760"/>
    </source>
</evidence>
<organism evidence="2">
    <name type="scientific">Capitella teleta</name>
    <name type="common">Polychaete worm</name>
    <dbReference type="NCBI Taxonomy" id="283909"/>
    <lineage>
        <taxon>Eukaryota</taxon>
        <taxon>Metazoa</taxon>
        <taxon>Spiralia</taxon>
        <taxon>Lophotrochozoa</taxon>
        <taxon>Annelida</taxon>
        <taxon>Polychaeta</taxon>
        <taxon>Sedentaria</taxon>
        <taxon>Scolecida</taxon>
        <taxon>Capitellidae</taxon>
        <taxon>Capitella</taxon>
    </lineage>
</organism>
<dbReference type="Proteomes" id="UP000014760">
    <property type="component" value="Unassembled WGS sequence"/>
</dbReference>
<feature type="region of interest" description="Disordered" evidence="1">
    <location>
        <begin position="1"/>
        <end position="29"/>
    </location>
</feature>
<protein>
    <submittedName>
        <fullName evidence="2 3">Uncharacterized protein</fullName>
    </submittedName>
</protein>
<dbReference type="EMBL" id="AMQN01004203">
    <property type="status" value="NOT_ANNOTATED_CDS"/>
    <property type="molecule type" value="Genomic_DNA"/>
</dbReference>
<evidence type="ECO:0000313" key="3">
    <source>
        <dbReference type="EnsemblMetazoa" id="CapteP195153"/>
    </source>
</evidence>
<reference evidence="3" key="3">
    <citation type="submission" date="2015-06" db="UniProtKB">
        <authorList>
            <consortium name="EnsemblMetazoa"/>
        </authorList>
    </citation>
    <scope>IDENTIFICATION</scope>
</reference>
<dbReference type="EMBL" id="KB292835">
    <property type="protein sequence ID" value="ELU16921.1"/>
    <property type="molecule type" value="Genomic_DNA"/>
</dbReference>
<gene>
    <name evidence="2" type="ORF">CAPTEDRAFT_195153</name>
</gene>
<reference evidence="4" key="1">
    <citation type="submission" date="2012-12" db="EMBL/GenBank/DDBJ databases">
        <authorList>
            <person name="Hellsten U."/>
            <person name="Grimwood J."/>
            <person name="Chapman J.A."/>
            <person name="Shapiro H."/>
            <person name="Aerts A."/>
            <person name="Otillar R.P."/>
            <person name="Terry A.Y."/>
            <person name="Boore J.L."/>
            <person name="Simakov O."/>
            <person name="Marletaz F."/>
            <person name="Cho S.-J."/>
            <person name="Edsinger-Gonzales E."/>
            <person name="Havlak P."/>
            <person name="Kuo D.-H."/>
            <person name="Larsson T."/>
            <person name="Lv J."/>
            <person name="Arendt D."/>
            <person name="Savage R."/>
            <person name="Osoegawa K."/>
            <person name="de Jong P."/>
            <person name="Lindberg D.R."/>
            <person name="Seaver E.C."/>
            <person name="Weisblat D.A."/>
            <person name="Putnam N.H."/>
            <person name="Grigoriev I.V."/>
            <person name="Rokhsar D.S."/>
        </authorList>
    </citation>
    <scope>NUCLEOTIDE SEQUENCE</scope>
    <source>
        <strain evidence="4">I ESC-2004</strain>
    </source>
</reference>
<accession>R7VK00</accession>
<sequence length="268" mass="30416">MEKERRVYNFDNDSKVPSPNLFSPARDWNSQTYSKGSKIALRKTPPKILHLTTSSQAGILKAFHKSTNNKTGRVSFGETDRYFFTPQNSSSESVNKDARVSDVYDFVADTRQNAEYDSDEDRMQQLDVLHQNIQGRKSETADDEWEMIKKSPKKGKIAELSSQSPSSKVIQWMNHDLDPYDLDNEDPSLPATPREQELLTALNETSFLPKSPNTEVTEDNSPPLSSDLVEMFQDLPPEAMTPGRRLLASSQTETESNFHSLFDDDVIF</sequence>
<evidence type="ECO:0000313" key="2">
    <source>
        <dbReference type="EMBL" id="ELU16921.1"/>
    </source>
</evidence>
<feature type="region of interest" description="Disordered" evidence="1">
    <location>
        <begin position="206"/>
        <end position="225"/>
    </location>
</feature>
<proteinExistence type="predicted"/>
<feature type="compositionally biased region" description="Polar residues" evidence="1">
    <location>
        <begin position="206"/>
        <end position="224"/>
    </location>
</feature>
<keyword evidence="4" id="KW-1185">Reference proteome</keyword>
<dbReference type="AlphaFoldDB" id="R7VK00"/>